<gene>
    <name evidence="1" type="ORF">X975_00517</name>
</gene>
<evidence type="ECO:0000313" key="1">
    <source>
        <dbReference type="EMBL" id="KFM68332.1"/>
    </source>
</evidence>
<evidence type="ECO:0000313" key="2">
    <source>
        <dbReference type="Proteomes" id="UP000054359"/>
    </source>
</evidence>
<feature type="non-terminal residue" evidence="1">
    <location>
        <position position="1"/>
    </location>
</feature>
<sequence length="58" mass="6657">LVILCSYCNSIFLREECIPAVVFISILRRSVAHASLRKTNDARDVHRMVFKPDIVLRA</sequence>
<keyword evidence="2" id="KW-1185">Reference proteome</keyword>
<dbReference type="EMBL" id="KK116631">
    <property type="protein sequence ID" value="KFM68332.1"/>
    <property type="molecule type" value="Genomic_DNA"/>
</dbReference>
<protein>
    <submittedName>
        <fullName evidence="1">Uncharacterized protein</fullName>
    </submittedName>
</protein>
<accession>A0A087TT93</accession>
<proteinExistence type="predicted"/>
<name>A0A087TT93_STEMI</name>
<dbReference type="Proteomes" id="UP000054359">
    <property type="component" value="Unassembled WGS sequence"/>
</dbReference>
<organism evidence="1 2">
    <name type="scientific">Stegodyphus mimosarum</name>
    <name type="common">African social velvet spider</name>
    <dbReference type="NCBI Taxonomy" id="407821"/>
    <lineage>
        <taxon>Eukaryota</taxon>
        <taxon>Metazoa</taxon>
        <taxon>Ecdysozoa</taxon>
        <taxon>Arthropoda</taxon>
        <taxon>Chelicerata</taxon>
        <taxon>Arachnida</taxon>
        <taxon>Araneae</taxon>
        <taxon>Araneomorphae</taxon>
        <taxon>Entelegynae</taxon>
        <taxon>Eresoidea</taxon>
        <taxon>Eresidae</taxon>
        <taxon>Stegodyphus</taxon>
    </lineage>
</organism>
<dbReference type="AlphaFoldDB" id="A0A087TT93"/>
<reference evidence="1 2" key="1">
    <citation type="submission" date="2013-11" db="EMBL/GenBank/DDBJ databases">
        <title>Genome sequencing of Stegodyphus mimosarum.</title>
        <authorList>
            <person name="Bechsgaard J."/>
        </authorList>
    </citation>
    <scope>NUCLEOTIDE SEQUENCE [LARGE SCALE GENOMIC DNA]</scope>
</reference>
<feature type="non-terminal residue" evidence="1">
    <location>
        <position position="58"/>
    </location>
</feature>